<feature type="region of interest" description="Disordered" evidence="1">
    <location>
        <begin position="283"/>
        <end position="302"/>
    </location>
</feature>
<feature type="region of interest" description="Disordered" evidence="1">
    <location>
        <begin position="205"/>
        <end position="235"/>
    </location>
</feature>
<feature type="compositionally biased region" description="Low complexity" evidence="1">
    <location>
        <begin position="343"/>
        <end position="359"/>
    </location>
</feature>
<dbReference type="Gene3D" id="3.30.160.60">
    <property type="entry name" value="Classic Zinc Finger"/>
    <property type="match status" value="1"/>
</dbReference>
<dbReference type="PANTHER" id="PTHR46179">
    <property type="entry name" value="ZINC FINGER PROTEIN"/>
    <property type="match status" value="1"/>
</dbReference>
<protein>
    <recommendedName>
        <fullName evidence="2">C2H2-type domain-containing protein</fullName>
    </recommendedName>
</protein>
<feature type="compositionally biased region" description="Pro residues" evidence="1">
    <location>
        <begin position="30"/>
        <end position="46"/>
    </location>
</feature>
<gene>
    <name evidence="3" type="ORF">K460DRAFT_172488</name>
</gene>
<dbReference type="RefSeq" id="XP_040784304.1">
    <property type="nucleotide sequence ID" value="XM_040926977.1"/>
</dbReference>
<evidence type="ECO:0000313" key="4">
    <source>
        <dbReference type="Proteomes" id="UP000800039"/>
    </source>
</evidence>
<name>A0A9P4GA00_9PLEO</name>
<feature type="compositionally biased region" description="Polar residues" evidence="1">
    <location>
        <begin position="205"/>
        <end position="219"/>
    </location>
</feature>
<sequence>MLDSGAYYEDDDALLKSPGLQPVVVKAKPSPSPPPIITHIFQPPPRIQSTRPTQGDCVLIREMAPNRPDIAQQVSEQALNSDSESEVDDDPMDDESPDTAPSAPNLPTARPPHRDSVMEADDLMSTSLAVDRRPSHPSSLAIVPNHARLPTHGTPSTTPAASTLSATSPDQSALLHGAVTNGHPHDHFLATSPHLQQLTILHSRGPTTDTLPALQTQSPPRDGAAGSPIQQQPLPSFRHLDDIARSATSDQEANRANGAFLHRQSISSVGHSPTSIVRQLSISSHSPATPFPPLSASSPVSASSELQRGDLFLRLGGGGVFGADARRPSQASEGGPYASTLHSASTSESYQSSEGPSPGTAQTPIEGRPRHMSLDGALASRLLPPPIGSGIQHIPSHGSGAFKCDYPNCNAAPFQTQYLLNSHANVHSQSRPHYCPVIGCPRAEGGKGFKRKNEMIRHGLVHQSPGYVCPFCPDREHKYPRPDNLQRCVPSNRFQLTRC</sequence>
<evidence type="ECO:0000259" key="2">
    <source>
        <dbReference type="SMART" id="SM00355"/>
    </source>
</evidence>
<dbReference type="GO" id="GO:0006357">
    <property type="term" value="P:regulation of transcription by RNA polymerase II"/>
    <property type="evidence" value="ECO:0007669"/>
    <property type="project" value="TreeGrafter"/>
</dbReference>
<dbReference type="GO" id="GO:0005634">
    <property type="term" value="C:nucleus"/>
    <property type="evidence" value="ECO:0007669"/>
    <property type="project" value="TreeGrafter"/>
</dbReference>
<dbReference type="EMBL" id="ML976618">
    <property type="protein sequence ID" value="KAF1841741.1"/>
    <property type="molecule type" value="Genomic_DNA"/>
</dbReference>
<dbReference type="Proteomes" id="UP000800039">
    <property type="component" value="Unassembled WGS sequence"/>
</dbReference>
<dbReference type="PANTHER" id="PTHR46179:SF19">
    <property type="entry name" value="C2H2 FINGER DOMAIN TRANSCRIPTION FACTOR (EUROFUNG)-RELATED"/>
    <property type="match status" value="1"/>
</dbReference>
<comment type="caution">
    <text evidence="3">The sequence shown here is derived from an EMBL/GenBank/DDBJ whole genome shotgun (WGS) entry which is preliminary data.</text>
</comment>
<dbReference type="InterPro" id="IPR036236">
    <property type="entry name" value="Znf_C2H2_sf"/>
</dbReference>
<reference evidence="3" key="1">
    <citation type="submission" date="2020-01" db="EMBL/GenBank/DDBJ databases">
        <authorList>
            <consortium name="DOE Joint Genome Institute"/>
            <person name="Haridas S."/>
            <person name="Albert R."/>
            <person name="Binder M."/>
            <person name="Bloem J."/>
            <person name="Labutti K."/>
            <person name="Salamov A."/>
            <person name="Andreopoulos B."/>
            <person name="Baker S.E."/>
            <person name="Barry K."/>
            <person name="Bills G."/>
            <person name="Bluhm B.H."/>
            <person name="Cannon C."/>
            <person name="Castanera R."/>
            <person name="Culley D.E."/>
            <person name="Daum C."/>
            <person name="Ezra D."/>
            <person name="Gonzalez J.B."/>
            <person name="Henrissat B."/>
            <person name="Kuo A."/>
            <person name="Liang C."/>
            <person name="Lipzen A."/>
            <person name="Lutzoni F."/>
            <person name="Magnuson J."/>
            <person name="Mondo S."/>
            <person name="Nolan M."/>
            <person name="Ohm R."/>
            <person name="Pangilinan J."/>
            <person name="Park H.-J."/>
            <person name="Ramirez L."/>
            <person name="Alfaro M."/>
            <person name="Sun H."/>
            <person name="Tritt A."/>
            <person name="Yoshinaga Y."/>
            <person name="Zwiers L.-H."/>
            <person name="Turgeon B.G."/>
            <person name="Goodwin S.B."/>
            <person name="Spatafora J.W."/>
            <person name="Crous P.W."/>
            <person name="Grigoriev I.V."/>
        </authorList>
    </citation>
    <scope>NUCLEOTIDE SEQUENCE</scope>
    <source>
        <strain evidence="3">CBS 394.84</strain>
    </source>
</reference>
<feature type="compositionally biased region" description="Low complexity" evidence="1">
    <location>
        <begin position="154"/>
        <end position="167"/>
    </location>
</feature>
<dbReference type="OrthoDB" id="6077919at2759"/>
<accession>A0A9P4GA00</accession>
<evidence type="ECO:0000256" key="1">
    <source>
        <dbReference type="SAM" id="MobiDB-lite"/>
    </source>
</evidence>
<dbReference type="SUPFAM" id="SSF57667">
    <property type="entry name" value="beta-beta-alpha zinc fingers"/>
    <property type="match status" value="1"/>
</dbReference>
<evidence type="ECO:0000313" key="3">
    <source>
        <dbReference type="EMBL" id="KAF1841741.1"/>
    </source>
</evidence>
<feature type="region of interest" description="Disordered" evidence="1">
    <location>
        <begin position="324"/>
        <end position="371"/>
    </location>
</feature>
<feature type="compositionally biased region" description="Acidic residues" evidence="1">
    <location>
        <begin position="83"/>
        <end position="97"/>
    </location>
</feature>
<keyword evidence="4" id="KW-1185">Reference proteome</keyword>
<feature type="region of interest" description="Disordered" evidence="1">
    <location>
        <begin position="146"/>
        <end position="167"/>
    </location>
</feature>
<dbReference type="InterPro" id="IPR051061">
    <property type="entry name" value="Zinc_finger_trans_reg"/>
</dbReference>
<feature type="region of interest" description="Disordered" evidence="1">
    <location>
        <begin position="25"/>
        <end position="115"/>
    </location>
</feature>
<proteinExistence type="predicted"/>
<feature type="domain" description="C2H2-type" evidence="2">
    <location>
        <begin position="402"/>
        <end position="427"/>
    </location>
</feature>
<organism evidence="3 4">
    <name type="scientific">Cucurbitaria berberidis CBS 394.84</name>
    <dbReference type="NCBI Taxonomy" id="1168544"/>
    <lineage>
        <taxon>Eukaryota</taxon>
        <taxon>Fungi</taxon>
        <taxon>Dikarya</taxon>
        <taxon>Ascomycota</taxon>
        <taxon>Pezizomycotina</taxon>
        <taxon>Dothideomycetes</taxon>
        <taxon>Pleosporomycetidae</taxon>
        <taxon>Pleosporales</taxon>
        <taxon>Pleosporineae</taxon>
        <taxon>Cucurbitariaceae</taxon>
        <taxon>Cucurbitaria</taxon>
    </lineage>
</organism>
<dbReference type="InterPro" id="IPR013087">
    <property type="entry name" value="Znf_C2H2_type"/>
</dbReference>
<dbReference type="GeneID" id="63844229"/>
<dbReference type="SMART" id="SM00355">
    <property type="entry name" value="ZnF_C2H2"/>
    <property type="match status" value="2"/>
</dbReference>
<dbReference type="AlphaFoldDB" id="A0A9P4GA00"/>
<feature type="domain" description="C2H2-type" evidence="2">
    <location>
        <begin position="433"/>
        <end position="462"/>
    </location>
</feature>